<dbReference type="Pfam" id="PF04055">
    <property type="entry name" value="Radical_SAM"/>
    <property type="match status" value="1"/>
</dbReference>
<dbReference type="PROSITE" id="PS51918">
    <property type="entry name" value="RADICAL_SAM"/>
    <property type="match status" value="1"/>
</dbReference>
<dbReference type="CDD" id="cd01335">
    <property type="entry name" value="Radical_SAM"/>
    <property type="match status" value="1"/>
</dbReference>
<keyword evidence="5" id="KW-0408">Iron</keyword>
<dbReference type="Pfam" id="PF02515">
    <property type="entry name" value="CoA_transf_3"/>
    <property type="match status" value="1"/>
</dbReference>
<keyword evidence="3" id="KW-0949">S-adenosyl-L-methionine</keyword>
<sequence length="659" mass="72106">MLCDLGADVVKIEPPDGDVTRLWGKVIAGLPGYYHQQNAGKRNICVDLRAPGARELMLEMAAEADIVIENYRPDVMDRLGLGYDDLSAVNPELIMLSISGFGRNGPESHRAAYAPIVHAETGLMARQAQRWDIPFSDLPLSVADTNASLHGLVGLLAAVIQRHSTGQGQHIDIAMMDATIATDDQTHYAIEAAGGSGPLPNETWETGAGPVLVSADIRYFWKQLSTCLDVADPATPETPFKEKIALRRACIKAYMSQLDSLEAVEAGMAKMNLAWGEVRDPTDIVNQVTVKHRGVITQVDDRQGGTRPVTQSPYRFSKAKSGVRGPAPYRGEHNHEVLVQWLGKSDQDIEALGVQKILQETGVSDKITLTDLDATAASAEDGAEQLELESIHDFATKLTLPGSKDALEHYVNWQIALRAGGAPDGVDFDPDKVPDFAPLSINLDLTTACNYQCDHCVDLDILNTGIRYEHDKLMSSIELMAKRGLKSVIVIGGGEPTLYPKFAEAIRFMKELKLQVAIVSNGTGNKKIAEVADCMDSQDWVRLSLDSGTDPTFQAMHNPRKDFKLEDICAVVPSIKAANPDLTVGFSYIVTWQGAFINDTNIVENLHEIARAAKLAKDNEFSYISFKPFLTRDELNNAEVIDIKAQENLANTIERYSVL</sequence>
<keyword evidence="9" id="KW-1185">Reference proteome</keyword>
<dbReference type="Proteomes" id="UP000649617">
    <property type="component" value="Unassembled WGS sequence"/>
</dbReference>
<dbReference type="EMBL" id="CAJNIZ010020668">
    <property type="protein sequence ID" value="CAE7443942.1"/>
    <property type="molecule type" value="Genomic_DNA"/>
</dbReference>
<organism evidence="8 9">
    <name type="scientific">Symbiodinium pilosum</name>
    <name type="common">Dinoflagellate</name>
    <dbReference type="NCBI Taxonomy" id="2952"/>
    <lineage>
        <taxon>Eukaryota</taxon>
        <taxon>Sar</taxon>
        <taxon>Alveolata</taxon>
        <taxon>Dinophyceae</taxon>
        <taxon>Suessiales</taxon>
        <taxon>Symbiodiniaceae</taxon>
        <taxon>Symbiodinium</taxon>
    </lineage>
</organism>
<dbReference type="GO" id="GO:0046872">
    <property type="term" value="F:metal ion binding"/>
    <property type="evidence" value="ECO:0007669"/>
    <property type="project" value="UniProtKB-KW"/>
</dbReference>
<evidence type="ECO:0000259" key="7">
    <source>
        <dbReference type="PROSITE" id="PS51918"/>
    </source>
</evidence>
<dbReference type="SUPFAM" id="SSF89796">
    <property type="entry name" value="CoA-transferase family III (CaiB/BaiF)"/>
    <property type="match status" value="1"/>
</dbReference>
<dbReference type="GO" id="GO:0051536">
    <property type="term" value="F:iron-sulfur cluster binding"/>
    <property type="evidence" value="ECO:0007669"/>
    <property type="project" value="UniProtKB-KW"/>
</dbReference>
<dbReference type="InterPro" id="IPR007197">
    <property type="entry name" value="rSAM"/>
</dbReference>
<dbReference type="InterPro" id="IPR003673">
    <property type="entry name" value="CoA-Trfase_fam_III"/>
</dbReference>
<dbReference type="OrthoDB" id="16747at2759"/>
<dbReference type="Gene3D" id="3.40.50.10540">
    <property type="entry name" value="Crotonobetainyl-coa:carnitine coa-transferase, domain 1"/>
    <property type="match status" value="1"/>
</dbReference>
<keyword evidence="2" id="KW-0808">Transferase</keyword>
<dbReference type="Gene3D" id="3.20.20.70">
    <property type="entry name" value="Aldolase class I"/>
    <property type="match status" value="1"/>
</dbReference>
<comment type="caution">
    <text evidence="8">The sequence shown here is derived from an EMBL/GenBank/DDBJ whole genome shotgun (WGS) entry which is preliminary data.</text>
</comment>
<protein>
    <submittedName>
        <fullName evidence="8">UctC protein</fullName>
    </submittedName>
</protein>
<evidence type="ECO:0000256" key="1">
    <source>
        <dbReference type="ARBA" id="ARBA00008383"/>
    </source>
</evidence>
<name>A0A812RK77_SYMPI</name>
<dbReference type="InterPro" id="IPR044855">
    <property type="entry name" value="CoA-Trfase_III_dom3_sf"/>
</dbReference>
<dbReference type="InterPro" id="IPR050483">
    <property type="entry name" value="CoA-transferase_III_domain"/>
</dbReference>
<keyword evidence="6" id="KW-0411">Iron-sulfur</keyword>
<dbReference type="SFLD" id="SFLDS00029">
    <property type="entry name" value="Radical_SAM"/>
    <property type="match status" value="1"/>
</dbReference>
<evidence type="ECO:0000256" key="5">
    <source>
        <dbReference type="ARBA" id="ARBA00023004"/>
    </source>
</evidence>
<reference evidence="8" key="1">
    <citation type="submission" date="2021-02" db="EMBL/GenBank/DDBJ databases">
        <authorList>
            <person name="Dougan E. K."/>
            <person name="Rhodes N."/>
            <person name="Thang M."/>
            <person name="Chan C."/>
        </authorList>
    </citation>
    <scope>NUCLEOTIDE SEQUENCE</scope>
</reference>
<dbReference type="InterPro" id="IPR013785">
    <property type="entry name" value="Aldolase_TIM"/>
</dbReference>
<dbReference type="PANTHER" id="PTHR48207">
    <property type="entry name" value="SUCCINATE--HYDROXYMETHYLGLUTARATE COA-TRANSFERASE"/>
    <property type="match status" value="1"/>
</dbReference>
<dbReference type="InterPro" id="IPR058240">
    <property type="entry name" value="rSAM_sf"/>
</dbReference>
<evidence type="ECO:0000313" key="8">
    <source>
        <dbReference type="EMBL" id="CAE7443942.1"/>
    </source>
</evidence>
<dbReference type="InterPro" id="IPR023606">
    <property type="entry name" value="CoA-Trfase_III_dom_1_sf"/>
</dbReference>
<keyword evidence="4" id="KW-0479">Metal-binding</keyword>
<accession>A0A812RK77</accession>
<dbReference type="SUPFAM" id="SSF102114">
    <property type="entry name" value="Radical SAM enzymes"/>
    <property type="match status" value="1"/>
</dbReference>
<evidence type="ECO:0000256" key="3">
    <source>
        <dbReference type="ARBA" id="ARBA00022691"/>
    </source>
</evidence>
<evidence type="ECO:0000256" key="6">
    <source>
        <dbReference type="ARBA" id="ARBA00023014"/>
    </source>
</evidence>
<proteinExistence type="inferred from homology"/>
<dbReference type="GO" id="GO:0008410">
    <property type="term" value="F:CoA-transferase activity"/>
    <property type="evidence" value="ECO:0007669"/>
    <property type="project" value="TreeGrafter"/>
</dbReference>
<evidence type="ECO:0000313" key="9">
    <source>
        <dbReference type="Proteomes" id="UP000649617"/>
    </source>
</evidence>
<dbReference type="Gene3D" id="3.30.1540.10">
    <property type="entry name" value="formyl-coa transferase, domain 3"/>
    <property type="match status" value="1"/>
</dbReference>
<dbReference type="SFLD" id="SFLDG01067">
    <property type="entry name" value="SPASM/twitch_domain_containing"/>
    <property type="match status" value="1"/>
</dbReference>
<dbReference type="AlphaFoldDB" id="A0A812RK77"/>
<feature type="domain" description="Radical SAM core" evidence="7">
    <location>
        <begin position="435"/>
        <end position="659"/>
    </location>
</feature>
<evidence type="ECO:0000256" key="2">
    <source>
        <dbReference type="ARBA" id="ARBA00022679"/>
    </source>
</evidence>
<comment type="similarity">
    <text evidence="1">Belongs to the CoA-transferase III family.</text>
</comment>
<gene>
    <name evidence="8" type="primary">uctC</name>
    <name evidence="8" type="ORF">SPIL2461_LOCUS10804</name>
</gene>
<evidence type="ECO:0000256" key="4">
    <source>
        <dbReference type="ARBA" id="ARBA00022723"/>
    </source>
</evidence>
<dbReference type="PANTHER" id="PTHR48207:SF4">
    <property type="entry name" value="BLL6097 PROTEIN"/>
    <property type="match status" value="1"/>
</dbReference>